<evidence type="ECO:0000313" key="4">
    <source>
        <dbReference type="Proteomes" id="UP000286732"/>
    </source>
</evidence>
<feature type="domain" description="DSBA-like thioredoxin" evidence="1">
    <location>
        <begin position="3"/>
        <end position="170"/>
    </location>
</feature>
<dbReference type="Proteomes" id="UP000286801">
    <property type="component" value="Unassembled WGS sequence"/>
</dbReference>
<evidence type="ECO:0000313" key="3">
    <source>
        <dbReference type="EMBL" id="RTZ80779.1"/>
    </source>
</evidence>
<proteinExistence type="predicted"/>
<dbReference type="EMBL" id="QNZM01000202">
    <property type="protein sequence ID" value="RTZ79864.1"/>
    <property type="molecule type" value="Genomic_DNA"/>
</dbReference>
<sequence>MKKKYGLTVRWTHFPLHPETPDSGILLEELFRGRGYDIEAMKQRMSGLMAEENLPYGNRSHTYNSRLAQELAKWGESLPEGEALNLKLFEAYFAEGRNLAEPVVLLEVAEAAGLDRDAAEEMIRKRSFRDAVDADWKRAHELGVTGVPTFVSGNRGLVGAQPYEALEQLIRTSA</sequence>
<dbReference type="GO" id="GO:0016491">
    <property type="term" value="F:oxidoreductase activity"/>
    <property type="evidence" value="ECO:0007669"/>
    <property type="project" value="InterPro"/>
</dbReference>
<dbReference type="SUPFAM" id="SSF52833">
    <property type="entry name" value="Thioredoxin-like"/>
    <property type="match status" value="1"/>
</dbReference>
<gene>
    <name evidence="3" type="ORF">DSY97_02515</name>
    <name evidence="2" type="ORF">DSY98_05210</name>
</gene>
<dbReference type="InterPro" id="IPR036249">
    <property type="entry name" value="Thioredoxin-like_sf"/>
</dbReference>
<dbReference type="Proteomes" id="UP000286732">
    <property type="component" value="Unassembled WGS sequence"/>
</dbReference>
<dbReference type="AlphaFoldDB" id="A0A432G836"/>
<dbReference type="Pfam" id="PF01323">
    <property type="entry name" value="DSBA"/>
    <property type="match status" value="1"/>
</dbReference>
<reference evidence="4 5" key="1">
    <citation type="submission" date="2018-06" db="EMBL/GenBank/DDBJ databases">
        <title>Combined omics and stable isotope probing to characterize newly discovered Mariana Back-Arc vent microbial communities.</title>
        <authorList>
            <person name="Trembath-Reichert E."/>
            <person name="Huber J.A."/>
        </authorList>
    </citation>
    <scope>NUCLEOTIDE SEQUENCE [LARGE SCALE GENOMIC DNA]</scope>
    <source>
        <strain evidence="3">MAG 63_1</strain>
        <strain evidence="2">MAG 63_2</strain>
    </source>
</reference>
<comment type="caution">
    <text evidence="2">The sequence shown here is derived from an EMBL/GenBank/DDBJ whole genome shotgun (WGS) entry which is preliminary data.</text>
</comment>
<name>A0A432G836_9DELT</name>
<evidence type="ECO:0000313" key="5">
    <source>
        <dbReference type="Proteomes" id="UP000286801"/>
    </source>
</evidence>
<accession>A0A432G836</accession>
<dbReference type="Gene3D" id="3.40.30.10">
    <property type="entry name" value="Glutaredoxin"/>
    <property type="match status" value="1"/>
</dbReference>
<evidence type="ECO:0000259" key="1">
    <source>
        <dbReference type="Pfam" id="PF01323"/>
    </source>
</evidence>
<dbReference type="InterPro" id="IPR001853">
    <property type="entry name" value="DSBA-like_thioredoxin_dom"/>
</dbReference>
<evidence type="ECO:0000313" key="2">
    <source>
        <dbReference type="EMBL" id="RTZ79864.1"/>
    </source>
</evidence>
<organism evidence="2 4">
    <name type="scientific">SAR324 cluster bacterium</name>
    <dbReference type="NCBI Taxonomy" id="2024889"/>
    <lineage>
        <taxon>Bacteria</taxon>
        <taxon>Deltaproteobacteria</taxon>
        <taxon>SAR324 cluster</taxon>
    </lineage>
</organism>
<dbReference type="PANTHER" id="PTHR13887">
    <property type="entry name" value="GLUTATHIONE S-TRANSFERASE KAPPA"/>
    <property type="match status" value="1"/>
</dbReference>
<protein>
    <recommendedName>
        <fullName evidence="1">DSBA-like thioredoxin domain-containing protein</fullName>
    </recommendedName>
</protein>
<dbReference type="EMBL" id="QNZL01000069">
    <property type="protein sequence ID" value="RTZ80779.1"/>
    <property type="molecule type" value="Genomic_DNA"/>
</dbReference>
<dbReference type="PANTHER" id="PTHR13887:SF41">
    <property type="entry name" value="THIOREDOXIN SUPERFAMILY PROTEIN"/>
    <property type="match status" value="1"/>
</dbReference>